<dbReference type="InterPro" id="IPR022435">
    <property type="entry name" value="Surface-anchored_actinobac"/>
</dbReference>
<protein>
    <submittedName>
        <fullName evidence="4">Surface-anchored protein</fullName>
    </submittedName>
</protein>
<proteinExistence type="predicted"/>
<feature type="signal peptide" evidence="3">
    <location>
        <begin position="1"/>
        <end position="35"/>
    </location>
</feature>
<dbReference type="AlphaFoldDB" id="A0A923IX88"/>
<evidence type="ECO:0000256" key="2">
    <source>
        <dbReference type="SAM" id="Phobius"/>
    </source>
</evidence>
<evidence type="ECO:0000256" key="1">
    <source>
        <dbReference type="SAM" id="MobiDB-lite"/>
    </source>
</evidence>
<evidence type="ECO:0000313" key="5">
    <source>
        <dbReference type="Proteomes" id="UP000617426"/>
    </source>
</evidence>
<dbReference type="RefSeq" id="WP_184451532.1">
    <property type="nucleotide sequence ID" value="NZ_JACHMK010000001.1"/>
</dbReference>
<accession>A0A923IX88</accession>
<dbReference type="Proteomes" id="UP000617426">
    <property type="component" value="Unassembled WGS sequence"/>
</dbReference>
<keyword evidence="2" id="KW-0812">Transmembrane</keyword>
<keyword evidence="3" id="KW-0732">Signal</keyword>
<dbReference type="NCBIfam" id="TIGR03769">
    <property type="entry name" value="P_ac_wall_RPT"/>
    <property type="match status" value="2"/>
</dbReference>
<feature type="transmembrane region" description="Helical" evidence="2">
    <location>
        <begin position="535"/>
        <end position="553"/>
    </location>
</feature>
<feature type="chain" id="PRO_5036988253" evidence="3">
    <location>
        <begin position="36"/>
        <end position="559"/>
    </location>
</feature>
<organism evidence="4 5">
    <name type="scientific">Schaalia hyovaginalis</name>
    <dbReference type="NCBI Taxonomy" id="29316"/>
    <lineage>
        <taxon>Bacteria</taxon>
        <taxon>Bacillati</taxon>
        <taxon>Actinomycetota</taxon>
        <taxon>Actinomycetes</taxon>
        <taxon>Actinomycetales</taxon>
        <taxon>Actinomycetaceae</taxon>
        <taxon>Schaalia</taxon>
    </lineage>
</organism>
<evidence type="ECO:0000313" key="4">
    <source>
        <dbReference type="EMBL" id="MBB6333875.1"/>
    </source>
</evidence>
<reference evidence="4" key="1">
    <citation type="submission" date="2020-08" db="EMBL/GenBank/DDBJ databases">
        <title>Sequencing the genomes of 1000 actinobacteria strains.</title>
        <authorList>
            <person name="Klenk H.-P."/>
        </authorList>
    </citation>
    <scope>NUCLEOTIDE SEQUENCE</scope>
    <source>
        <strain evidence="4">DSM 10695</strain>
    </source>
</reference>
<name>A0A923IX88_9ACTO</name>
<dbReference type="EMBL" id="JACHMK010000001">
    <property type="protein sequence ID" value="MBB6333875.1"/>
    <property type="molecule type" value="Genomic_DNA"/>
</dbReference>
<comment type="caution">
    <text evidence="4">The sequence shown here is derived from an EMBL/GenBank/DDBJ whole genome shotgun (WGS) entry which is preliminary data.</text>
</comment>
<keyword evidence="2" id="KW-0472">Membrane</keyword>
<sequence>MRPLDRLPARHPLQAALIALALALLTGLLPHKAIAAETTPPTATGSATTTLLTRGHTDVFALVPNGDSISLVAKEDLSTPGTPHFHNPATIIFGVGEEAKTEATASIEGIGTAGYALPQSENPSLLWPGWDSTRIAGLSPSQIRLVIDTVEGPGTVHLWRSGAFNAVNPVFEQGGYDVAPGRSILQHSPTHEHANWLFSAPGDYTLTLHAEAETPKGRLVSEAAVYTFAVGGEALARAEARAATVLPSRASGEKQSPSKPAKDAPASEKTQTNGASEPAAATGAEQCIPTPLTSSGGGTAVGGSHTIRANTHVHPNWVFTQAGTYKVSITQSARMKSGQIARTSAILTFEVGGSGNADSGHFDIGTSASASGISMLVKDDRTQPARWLNPAALVFGLGSAAEVTAPAGIEFIAKQGQKVWMISSSQVASVPWVGANTMHPDLLRNTSGDVTWTLNGVSGPGALAVFESGNFGSLVGTRWFGGIGGPGGQTTYVGRTADGRPCTLDEATIARLRAEGHNVDASALPSGLASTGSSALTLLVVAPVLAVVGFALARRLRAL</sequence>
<keyword evidence="5" id="KW-1185">Reference proteome</keyword>
<feature type="region of interest" description="Disordered" evidence="1">
    <location>
        <begin position="287"/>
        <end position="306"/>
    </location>
</feature>
<evidence type="ECO:0000256" key="3">
    <source>
        <dbReference type="SAM" id="SignalP"/>
    </source>
</evidence>
<feature type="region of interest" description="Disordered" evidence="1">
    <location>
        <begin position="245"/>
        <end position="282"/>
    </location>
</feature>
<keyword evidence="2" id="KW-1133">Transmembrane helix</keyword>
<gene>
    <name evidence="4" type="ORF">HD592_000440</name>
</gene>
<dbReference type="NCBIfam" id="NF038134">
    <property type="entry name" value="choice_anch_M"/>
    <property type="match status" value="2"/>
</dbReference>